<keyword evidence="1" id="KW-0732">Signal</keyword>
<feature type="chain" id="PRO_5047302007" evidence="1">
    <location>
        <begin position="30"/>
        <end position="234"/>
    </location>
</feature>
<dbReference type="Pfam" id="PF13648">
    <property type="entry name" value="Lipocalin_4"/>
    <property type="match status" value="1"/>
</dbReference>
<dbReference type="Proteomes" id="UP001589585">
    <property type="component" value="Unassembled WGS sequence"/>
</dbReference>
<feature type="signal peptide" evidence="1">
    <location>
        <begin position="1"/>
        <end position="29"/>
    </location>
</feature>
<dbReference type="SUPFAM" id="SSF49265">
    <property type="entry name" value="Fibronectin type III"/>
    <property type="match status" value="1"/>
</dbReference>
<dbReference type="EMBL" id="JBHMFC010000034">
    <property type="protein sequence ID" value="MFB9056898.1"/>
    <property type="molecule type" value="Genomic_DNA"/>
</dbReference>
<accession>A0ABV5FBS1</accession>
<dbReference type="InterPro" id="IPR036116">
    <property type="entry name" value="FN3_sf"/>
</dbReference>
<evidence type="ECO:0000313" key="4">
    <source>
        <dbReference type="Proteomes" id="UP001589585"/>
    </source>
</evidence>
<dbReference type="InterPro" id="IPR024311">
    <property type="entry name" value="Lipocalin-like"/>
</dbReference>
<organism evidence="3 4">
    <name type="scientific">Mariniflexile ostreae</name>
    <dbReference type="NCBI Taxonomy" id="1520892"/>
    <lineage>
        <taxon>Bacteria</taxon>
        <taxon>Pseudomonadati</taxon>
        <taxon>Bacteroidota</taxon>
        <taxon>Flavobacteriia</taxon>
        <taxon>Flavobacteriales</taxon>
        <taxon>Flavobacteriaceae</taxon>
        <taxon>Mariniflexile</taxon>
    </lineage>
</organism>
<evidence type="ECO:0000259" key="2">
    <source>
        <dbReference type="Pfam" id="PF13648"/>
    </source>
</evidence>
<keyword evidence="4" id="KW-1185">Reference proteome</keyword>
<dbReference type="CDD" id="cd00063">
    <property type="entry name" value="FN3"/>
    <property type="match status" value="1"/>
</dbReference>
<feature type="domain" description="Lipocalin-like" evidence="2">
    <location>
        <begin position="138"/>
        <end position="221"/>
    </location>
</feature>
<comment type="caution">
    <text evidence="3">The sequence shown here is derived from an EMBL/GenBank/DDBJ whole genome shotgun (WGS) entry which is preliminary data.</text>
</comment>
<evidence type="ECO:0000313" key="3">
    <source>
        <dbReference type="EMBL" id="MFB9056898.1"/>
    </source>
</evidence>
<dbReference type="RefSeq" id="WP_379861110.1">
    <property type="nucleotide sequence ID" value="NZ_JBHMFC010000034.1"/>
</dbReference>
<sequence>MKTNLIQIKSIVFIILLSLVITNCSSDDAVQNQNPNPFSLMEVGDGNAPISLLPQLNWEAAVDPDGDTITYQVFLGTNNQPQTAIAANLGVNTLTLNEELTPETTYYWMVAAKDSNGNITESEVASFVTRNKNTSESLLGKWFYDSIEGEEPLTECLKKTYIFFTEYDLIKIKEYGYKNEDCISEESAATYRLIEDHRIEVSINGTTSTWEILSITNTTFIIDTGHNNISFIKA</sequence>
<evidence type="ECO:0000256" key="1">
    <source>
        <dbReference type="SAM" id="SignalP"/>
    </source>
</evidence>
<name>A0ABV5FBS1_9FLAO</name>
<proteinExistence type="predicted"/>
<dbReference type="Gene3D" id="2.60.40.10">
    <property type="entry name" value="Immunoglobulins"/>
    <property type="match status" value="1"/>
</dbReference>
<dbReference type="InterPro" id="IPR013783">
    <property type="entry name" value="Ig-like_fold"/>
</dbReference>
<gene>
    <name evidence="3" type="ORF">ACFFU9_09105</name>
</gene>
<reference evidence="3 4" key="1">
    <citation type="submission" date="2024-09" db="EMBL/GenBank/DDBJ databases">
        <authorList>
            <person name="Sun Q."/>
            <person name="Mori K."/>
        </authorList>
    </citation>
    <scope>NUCLEOTIDE SEQUENCE [LARGE SCALE GENOMIC DNA]</scope>
    <source>
        <strain evidence="3 4">CECT 8622</strain>
    </source>
</reference>
<protein>
    <submittedName>
        <fullName evidence="3">Lipocalin family protein</fullName>
    </submittedName>
</protein>
<dbReference type="InterPro" id="IPR003961">
    <property type="entry name" value="FN3_dom"/>
</dbReference>